<keyword evidence="1" id="KW-0472">Membrane</keyword>
<keyword evidence="1" id="KW-1133">Transmembrane helix</keyword>
<sequence length="342" mass="38894">MCCFVHRPGLELRSQAMRNIMHKSNDLLTLLHYNYFAVKFVPLINRINVEAASSVATLLQHVTFQRHQLLYSHQEEFCQVYNTWLRFSQNHMSKQIFAGISGQDFCQRAPNFALLQEIMRFNSSASGEYKRDLCFLRSINLQEYSQEGQANWEISSKIGSPNVTTLFFSAHQVAISAILILISIFCLIDFFQLMGRLLQIRLRKTDTPKIGVVLTHFPVEEIHNYLRDIYEEKANEFHRVSHQVPSNSPSVQQFNLALTASNTTPALMATFQSDSMPFNLSTEATLLPVLEASYATMGHAPRQEAVLHPEHQLPFSLPVLEGIPSSTDQPTIIILPNLNNLA</sequence>
<gene>
    <name evidence="2" type="ORF">Ciccas_000605</name>
</gene>
<keyword evidence="1" id="KW-0812">Transmembrane</keyword>
<comment type="caution">
    <text evidence="2">The sequence shown here is derived from an EMBL/GenBank/DDBJ whole genome shotgun (WGS) entry which is preliminary data.</text>
</comment>
<keyword evidence="3" id="KW-1185">Reference proteome</keyword>
<name>A0ABD2QMG5_9PLAT</name>
<dbReference type="EMBL" id="JBJKFK010000035">
    <property type="protein sequence ID" value="KAL3320703.1"/>
    <property type="molecule type" value="Genomic_DNA"/>
</dbReference>
<dbReference type="AlphaFoldDB" id="A0ABD2QMG5"/>
<protein>
    <submittedName>
        <fullName evidence="2">Uncharacterized protein</fullName>
    </submittedName>
</protein>
<evidence type="ECO:0000313" key="3">
    <source>
        <dbReference type="Proteomes" id="UP001626550"/>
    </source>
</evidence>
<organism evidence="2 3">
    <name type="scientific">Cichlidogyrus casuarinus</name>
    <dbReference type="NCBI Taxonomy" id="1844966"/>
    <lineage>
        <taxon>Eukaryota</taxon>
        <taxon>Metazoa</taxon>
        <taxon>Spiralia</taxon>
        <taxon>Lophotrochozoa</taxon>
        <taxon>Platyhelminthes</taxon>
        <taxon>Monogenea</taxon>
        <taxon>Monopisthocotylea</taxon>
        <taxon>Dactylogyridea</taxon>
        <taxon>Ancyrocephalidae</taxon>
        <taxon>Cichlidogyrus</taxon>
    </lineage>
</organism>
<proteinExistence type="predicted"/>
<evidence type="ECO:0000256" key="1">
    <source>
        <dbReference type="SAM" id="Phobius"/>
    </source>
</evidence>
<evidence type="ECO:0000313" key="2">
    <source>
        <dbReference type="EMBL" id="KAL3320703.1"/>
    </source>
</evidence>
<feature type="transmembrane region" description="Helical" evidence="1">
    <location>
        <begin position="173"/>
        <end position="194"/>
    </location>
</feature>
<accession>A0ABD2QMG5</accession>
<dbReference type="Proteomes" id="UP001626550">
    <property type="component" value="Unassembled WGS sequence"/>
</dbReference>
<reference evidence="2 3" key="1">
    <citation type="submission" date="2024-11" db="EMBL/GenBank/DDBJ databases">
        <title>Adaptive evolution of stress response genes in parasites aligns with host niche diversity.</title>
        <authorList>
            <person name="Hahn C."/>
            <person name="Resl P."/>
        </authorList>
    </citation>
    <scope>NUCLEOTIDE SEQUENCE [LARGE SCALE GENOMIC DNA]</scope>
    <source>
        <strain evidence="2">EGGRZ-B1_66</strain>
        <tissue evidence="2">Body</tissue>
    </source>
</reference>